<keyword evidence="2" id="KW-0472">Membrane</keyword>
<proteinExistence type="predicted"/>
<evidence type="ECO:0000256" key="1">
    <source>
        <dbReference type="SAM" id="MobiDB-lite"/>
    </source>
</evidence>
<feature type="compositionally biased region" description="Pro residues" evidence="1">
    <location>
        <begin position="129"/>
        <end position="146"/>
    </location>
</feature>
<dbReference type="AlphaFoldDB" id="A0A9Q0MG13"/>
<keyword evidence="2" id="KW-0812">Transmembrane</keyword>
<reference evidence="3" key="1">
    <citation type="submission" date="2022-12" db="EMBL/GenBank/DDBJ databases">
        <title>Genome assemblies of Blomia tropicalis.</title>
        <authorList>
            <person name="Cui Y."/>
        </authorList>
    </citation>
    <scope>NUCLEOTIDE SEQUENCE</scope>
    <source>
        <tissue evidence="3">Adult mites</tissue>
    </source>
</reference>
<dbReference type="Proteomes" id="UP001142055">
    <property type="component" value="Chromosome 1"/>
</dbReference>
<keyword evidence="4" id="KW-1185">Reference proteome</keyword>
<sequence>MFSNLLNQVSKYRITFLLLLCLHQVTPTYALDSGFVIFRVVVIIVGFLIILFVLYAIRRYIAMRRATVMVRTRPFIVTNPGVAAVSSATIIRQIDLQHQNPASFAYHNQAYYPAAAEHQHQQQIQSNSQPPPPPPIGFNVPPPPPYSESATYANVENIRPNHPLSIGDNYNQSYPKI</sequence>
<accession>A0A9Q0MG13</accession>
<organism evidence="3 4">
    <name type="scientific">Blomia tropicalis</name>
    <name type="common">Mite</name>
    <dbReference type="NCBI Taxonomy" id="40697"/>
    <lineage>
        <taxon>Eukaryota</taxon>
        <taxon>Metazoa</taxon>
        <taxon>Ecdysozoa</taxon>
        <taxon>Arthropoda</taxon>
        <taxon>Chelicerata</taxon>
        <taxon>Arachnida</taxon>
        <taxon>Acari</taxon>
        <taxon>Acariformes</taxon>
        <taxon>Sarcoptiformes</taxon>
        <taxon>Astigmata</taxon>
        <taxon>Glycyphagoidea</taxon>
        <taxon>Echimyopodidae</taxon>
        <taxon>Blomia</taxon>
    </lineage>
</organism>
<feature type="transmembrane region" description="Helical" evidence="2">
    <location>
        <begin position="40"/>
        <end position="57"/>
    </location>
</feature>
<dbReference type="EMBL" id="JAPWDV010000001">
    <property type="protein sequence ID" value="KAJ6223697.1"/>
    <property type="molecule type" value="Genomic_DNA"/>
</dbReference>
<name>A0A9Q0MG13_BLOTA</name>
<evidence type="ECO:0000256" key="2">
    <source>
        <dbReference type="SAM" id="Phobius"/>
    </source>
</evidence>
<evidence type="ECO:0000313" key="4">
    <source>
        <dbReference type="Proteomes" id="UP001142055"/>
    </source>
</evidence>
<comment type="caution">
    <text evidence="3">The sequence shown here is derived from an EMBL/GenBank/DDBJ whole genome shotgun (WGS) entry which is preliminary data.</text>
</comment>
<protein>
    <submittedName>
        <fullName evidence="3">Uncharacterized protein</fullName>
    </submittedName>
</protein>
<keyword evidence="2" id="KW-1133">Transmembrane helix</keyword>
<evidence type="ECO:0000313" key="3">
    <source>
        <dbReference type="EMBL" id="KAJ6223697.1"/>
    </source>
</evidence>
<gene>
    <name evidence="3" type="ORF">RDWZM_002242</name>
</gene>
<feature type="region of interest" description="Disordered" evidence="1">
    <location>
        <begin position="117"/>
        <end position="150"/>
    </location>
</feature>